<dbReference type="Proteomes" id="UP001254257">
    <property type="component" value="Unassembled WGS sequence"/>
</dbReference>
<evidence type="ECO:0000313" key="3">
    <source>
        <dbReference type="Proteomes" id="UP001254257"/>
    </source>
</evidence>
<dbReference type="RefSeq" id="WP_316016536.1">
    <property type="nucleotide sequence ID" value="NZ_JAWDID010000002.1"/>
</dbReference>
<evidence type="ECO:0000259" key="1">
    <source>
        <dbReference type="Pfam" id="PF12973"/>
    </source>
</evidence>
<protein>
    <submittedName>
        <fullName evidence="2">Cupin</fullName>
    </submittedName>
</protein>
<sequence length="143" mass="15236">MSAAAHPGFGAFAKAHREFFDALAPEGWEPVAGYAGVEQKLLSGGLDHAARSGAVTRLSRWAPGAFVAEPVVHDWCEEVLLISGSLRIGRPGDLGGSELLPAGSYACRPAQVLHGPFFTEGGCLMIEFNYYPPSPSTRQERLP</sequence>
<proteinExistence type="predicted"/>
<feature type="domain" description="ChrR-like cupin" evidence="1">
    <location>
        <begin position="27"/>
        <end position="126"/>
    </location>
</feature>
<dbReference type="InterPro" id="IPR014710">
    <property type="entry name" value="RmlC-like_jellyroll"/>
</dbReference>
<evidence type="ECO:0000313" key="2">
    <source>
        <dbReference type="EMBL" id="MDU0338590.1"/>
    </source>
</evidence>
<keyword evidence="3" id="KW-1185">Reference proteome</keyword>
<organism evidence="2 3">
    <name type="scientific">Bosea rubneri</name>
    <dbReference type="NCBI Taxonomy" id="3075434"/>
    <lineage>
        <taxon>Bacteria</taxon>
        <taxon>Pseudomonadati</taxon>
        <taxon>Pseudomonadota</taxon>
        <taxon>Alphaproteobacteria</taxon>
        <taxon>Hyphomicrobiales</taxon>
        <taxon>Boseaceae</taxon>
        <taxon>Bosea</taxon>
    </lineage>
</organism>
<dbReference type="Gene3D" id="2.60.120.10">
    <property type="entry name" value="Jelly Rolls"/>
    <property type="match status" value="1"/>
</dbReference>
<gene>
    <name evidence="2" type="ORF">RKE40_01785</name>
</gene>
<dbReference type="SUPFAM" id="SSF51182">
    <property type="entry name" value="RmlC-like cupins"/>
    <property type="match status" value="1"/>
</dbReference>
<comment type="caution">
    <text evidence="2">The sequence shown here is derived from an EMBL/GenBank/DDBJ whole genome shotgun (WGS) entry which is preliminary data.</text>
</comment>
<accession>A0ABU3S1F1</accession>
<dbReference type="InterPro" id="IPR011051">
    <property type="entry name" value="RmlC_Cupin_sf"/>
</dbReference>
<dbReference type="EMBL" id="JAWDID010000002">
    <property type="protein sequence ID" value="MDU0338590.1"/>
    <property type="molecule type" value="Genomic_DNA"/>
</dbReference>
<dbReference type="InterPro" id="IPR025979">
    <property type="entry name" value="ChrR-like_cupin_dom"/>
</dbReference>
<name>A0ABU3S1F1_9HYPH</name>
<dbReference type="Pfam" id="PF12973">
    <property type="entry name" value="Cupin_7"/>
    <property type="match status" value="1"/>
</dbReference>
<reference evidence="2 3" key="1">
    <citation type="submission" date="2023-09" db="EMBL/GenBank/DDBJ databases">
        <title>Whole genome shotgun sequencing (WGS) of Bosea sp. ZW T0_25, isolated from stored onions (Allium cepa).</title>
        <authorList>
            <person name="Stoll D.A."/>
            <person name="Huch M."/>
        </authorList>
    </citation>
    <scope>NUCLEOTIDE SEQUENCE [LARGE SCALE GENOMIC DNA]</scope>
    <source>
        <strain evidence="2 3">ZW T0_25</strain>
    </source>
</reference>